<dbReference type="SUPFAM" id="SSF52172">
    <property type="entry name" value="CheY-like"/>
    <property type="match status" value="1"/>
</dbReference>
<dbReference type="PIRSF" id="PIRSF036625">
    <property type="entry name" value="GAF_ANTAR"/>
    <property type="match status" value="1"/>
</dbReference>
<dbReference type="InterPro" id="IPR005561">
    <property type="entry name" value="ANTAR"/>
</dbReference>
<feature type="domain" description="ANTAR" evidence="5">
    <location>
        <begin position="181"/>
        <end position="242"/>
    </location>
</feature>
<proteinExistence type="predicted"/>
<evidence type="ECO:0000313" key="6">
    <source>
        <dbReference type="EMBL" id="QCB93713.1"/>
    </source>
</evidence>
<evidence type="ECO:0000259" key="5">
    <source>
        <dbReference type="PROSITE" id="PS50921"/>
    </source>
</evidence>
<dbReference type="Pfam" id="PF03861">
    <property type="entry name" value="ANTAR"/>
    <property type="match status" value="1"/>
</dbReference>
<evidence type="ECO:0000256" key="2">
    <source>
        <dbReference type="ARBA" id="ARBA00022777"/>
    </source>
</evidence>
<evidence type="ECO:0000256" key="3">
    <source>
        <dbReference type="ARBA" id="ARBA00023015"/>
    </source>
</evidence>
<gene>
    <name evidence="6" type="ORF">E5225_09230</name>
</gene>
<accession>A0A4P7SMA6</accession>
<dbReference type="Pfam" id="PF13185">
    <property type="entry name" value="GAF_2"/>
    <property type="match status" value="1"/>
</dbReference>
<dbReference type="Gene3D" id="3.30.450.40">
    <property type="match status" value="1"/>
</dbReference>
<dbReference type="InterPro" id="IPR003018">
    <property type="entry name" value="GAF"/>
</dbReference>
<dbReference type="KEGG" id="celz:E5225_09230"/>
<dbReference type="InterPro" id="IPR012074">
    <property type="entry name" value="GAF_ANTAR"/>
</dbReference>
<name>A0A4P7SMA6_9CELL</name>
<keyword evidence="1" id="KW-0808">Transferase</keyword>
<dbReference type="Gene3D" id="1.10.10.10">
    <property type="entry name" value="Winged helix-like DNA-binding domain superfamily/Winged helix DNA-binding domain"/>
    <property type="match status" value="1"/>
</dbReference>
<reference evidence="6 7" key="1">
    <citation type="submission" date="2019-04" db="EMBL/GenBank/DDBJ databases">
        <title>Isolation and identification of Cellulomonas shaoxiangyii sp. Nov. isolated from feces of the Tibetan antelopes (Pantholops hodgsonii) in the Qinghai-Tibet plateau of China.</title>
        <authorList>
            <person name="Tian Z."/>
        </authorList>
    </citation>
    <scope>NUCLEOTIDE SEQUENCE [LARGE SCALE GENOMIC DNA]</scope>
    <source>
        <strain evidence="6 7">Z28</strain>
    </source>
</reference>
<dbReference type="SUPFAM" id="SSF55781">
    <property type="entry name" value="GAF domain-like"/>
    <property type="match status" value="1"/>
</dbReference>
<dbReference type="InterPro" id="IPR029016">
    <property type="entry name" value="GAF-like_dom_sf"/>
</dbReference>
<dbReference type="GO" id="GO:0016301">
    <property type="term" value="F:kinase activity"/>
    <property type="evidence" value="ECO:0007669"/>
    <property type="project" value="UniProtKB-KW"/>
</dbReference>
<dbReference type="GO" id="GO:0003723">
    <property type="term" value="F:RNA binding"/>
    <property type="evidence" value="ECO:0007669"/>
    <property type="project" value="InterPro"/>
</dbReference>
<organism evidence="6 7">
    <name type="scientific">Cellulomonas shaoxiangyii</name>
    <dbReference type="NCBI Taxonomy" id="2566013"/>
    <lineage>
        <taxon>Bacteria</taxon>
        <taxon>Bacillati</taxon>
        <taxon>Actinomycetota</taxon>
        <taxon>Actinomycetes</taxon>
        <taxon>Micrococcales</taxon>
        <taxon>Cellulomonadaceae</taxon>
        <taxon>Cellulomonas</taxon>
    </lineage>
</organism>
<dbReference type="AlphaFoldDB" id="A0A4P7SMA6"/>
<evidence type="ECO:0000256" key="4">
    <source>
        <dbReference type="ARBA" id="ARBA00023163"/>
    </source>
</evidence>
<protein>
    <submittedName>
        <fullName evidence="6">ANTAR domain-containing protein</fullName>
    </submittedName>
</protein>
<sequence length="260" mass="27446">MTARGAAPGAVDLTAEPVAETMERLHGALVQATDVQSVVSAVAHASAALLAGDAGETSVTLRRGGRGAPATAVAWTGERSRRCDEVEYATGAGPCLSAVDEGVTILVQDVAREDRWPAWRDATLAEGFACSAAFPVRATSDVQVALNVYSERAGCWDDTSVALAEKLAADLGRVLEYSLRLVDLTTTTSDLQAALESRAVIDQAIGIVMAQNRCPADEAVQILRRASQARNVKLRDLAQDMVRHVGGAEPPASTFEPRHR</sequence>
<dbReference type="Proteomes" id="UP000296469">
    <property type="component" value="Chromosome"/>
</dbReference>
<keyword evidence="4" id="KW-0804">Transcription</keyword>
<dbReference type="InterPro" id="IPR011006">
    <property type="entry name" value="CheY-like_superfamily"/>
</dbReference>
<dbReference type="RefSeq" id="WP_135974780.1">
    <property type="nucleotide sequence ID" value="NZ_CP039291.1"/>
</dbReference>
<dbReference type="OrthoDB" id="3688893at2"/>
<evidence type="ECO:0000256" key="1">
    <source>
        <dbReference type="ARBA" id="ARBA00022679"/>
    </source>
</evidence>
<dbReference type="EMBL" id="CP039291">
    <property type="protein sequence ID" value="QCB93713.1"/>
    <property type="molecule type" value="Genomic_DNA"/>
</dbReference>
<dbReference type="InterPro" id="IPR036388">
    <property type="entry name" value="WH-like_DNA-bd_sf"/>
</dbReference>
<keyword evidence="3" id="KW-0805">Transcription regulation</keyword>
<evidence type="ECO:0000313" key="7">
    <source>
        <dbReference type="Proteomes" id="UP000296469"/>
    </source>
</evidence>
<keyword evidence="7" id="KW-1185">Reference proteome</keyword>
<dbReference type="SMART" id="SM01012">
    <property type="entry name" value="ANTAR"/>
    <property type="match status" value="1"/>
</dbReference>
<keyword evidence="2" id="KW-0418">Kinase</keyword>
<dbReference type="PROSITE" id="PS50921">
    <property type="entry name" value="ANTAR"/>
    <property type="match status" value="1"/>
</dbReference>